<gene>
    <name evidence="5" type="ORF">SAMN05660859_0546</name>
</gene>
<evidence type="ECO:0000313" key="5">
    <source>
        <dbReference type="EMBL" id="SCW31395.1"/>
    </source>
</evidence>
<dbReference type="STRING" id="177413.SAMN05660859_0546"/>
<evidence type="ECO:0000256" key="3">
    <source>
        <dbReference type="ARBA" id="ARBA00023163"/>
    </source>
</evidence>
<dbReference type="PRINTS" id="PR00036">
    <property type="entry name" value="HTHLACI"/>
</dbReference>
<dbReference type="Pfam" id="PF13407">
    <property type="entry name" value="Peripla_BP_4"/>
    <property type="match status" value="1"/>
</dbReference>
<keyword evidence="1" id="KW-0805">Transcription regulation</keyword>
<dbReference type="Pfam" id="PF00356">
    <property type="entry name" value="LacI"/>
    <property type="match status" value="1"/>
</dbReference>
<dbReference type="PANTHER" id="PTHR30146">
    <property type="entry name" value="LACI-RELATED TRANSCRIPTIONAL REPRESSOR"/>
    <property type="match status" value="1"/>
</dbReference>
<keyword evidence="3" id="KW-0804">Transcription</keyword>
<evidence type="ECO:0000256" key="1">
    <source>
        <dbReference type="ARBA" id="ARBA00023015"/>
    </source>
</evidence>
<dbReference type="GO" id="GO:0003700">
    <property type="term" value="F:DNA-binding transcription factor activity"/>
    <property type="evidence" value="ECO:0007669"/>
    <property type="project" value="TreeGrafter"/>
</dbReference>
<dbReference type="Gene3D" id="3.40.50.2300">
    <property type="match status" value="2"/>
</dbReference>
<dbReference type="CDD" id="cd06307">
    <property type="entry name" value="PBP1_sugar_binding"/>
    <property type="match status" value="1"/>
</dbReference>
<dbReference type="GO" id="GO:0000976">
    <property type="term" value="F:transcription cis-regulatory region binding"/>
    <property type="evidence" value="ECO:0007669"/>
    <property type="project" value="TreeGrafter"/>
</dbReference>
<reference evidence="6" key="1">
    <citation type="submission" date="2016-10" db="EMBL/GenBank/DDBJ databases">
        <authorList>
            <person name="Varghese N."/>
            <person name="Submissions S."/>
        </authorList>
    </citation>
    <scope>NUCLEOTIDE SEQUENCE [LARGE SCALE GENOMIC DNA]</scope>
    <source>
        <strain evidence="6">CGMCC 1.1761</strain>
    </source>
</reference>
<evidence type="ECO:0000313" key="6">
    <source>
        <dbReference type="Proteomes" id="UP000198889"/>
    </source>
</evidence>
<dbReference type="RefSeq" id="WP_205409235.1">
    <property type="nucleotide sequence ID" value="NZ_FMTP01000001.1"/>
</dbReference>
<dbReference type="EMBL" id="FMTP01000001">
    <property type="protein sequence ID" value="SCW31395.1"/>
    <property type="molecule type" value="Genomic_DNA"/>
</dbReference>
<dbReference type="SMART" id="SM00354">
    <property type="entry name" value="HTH_LACI"/>
    <property type="match status" value="1"/>
</dbReference>
<dbReference type="PROSITE" id="PS00356">
    <property type="entry name" value="HTH_LACI_1"/>
    <property type="match status" value="1"/>
</dbReference>
<dbReference type="AlphaFoldDB" id="A0A1G4PGW3"/>
<sequence length="345" mass="36941">MSRGVSRITLQDVAREAGVSLATADRVLNGRAGVRGVTAERVKQAVSRLGYRPNLAAARLARGETYRFCFVLPAGANVFMRMLGEQVANTASWLAANNAYIDTLRVDVFAPETLATALEGLMGHYDGVAVVALDHPRVRAAIDDLAASGVAVVTLVSDVPSSHRLHYVGIDNIAAGRTAATLLGRFAGGRRGSIGLIVGTPALRDHAERQFGFTQVMAGEYAALKVLPVRESLDEDERNEAIVSQMLRDVPDLVGLYNVGAGNRGIAAAVSAANRAGDLIFIGHDLTDDTRRFLLRGVMDAVINQDAGHQSRSAARVLLAHCAGEPLMNEQERIRIDIFLRDNLP</sequence>
<evidence type="ECO:0000256" key="2">
    <source>
        <dbReference type="ARBA" id="ARBA00023125"/>
    </source>
</evidence>
<accession>A0A1G4PGW3</accession>
<dbReference type="Proteomes" id="UP000198889">
    <property type="component" value="Unassembled WGS sequence"/>
</dbReference>
<keyword evidence="2" id="KW-0238">DNA-binding</keyword>
<dbReference type="InterPro" id="IPR028082">
    <property type="entry name" value="Peripla_BP_I"/>
</dbReference>
<feature type="domain" description="HTH lacI-type" evidence="4">
    <location>
        <begin position="8"/>
        <end position="62"/>
    </location>
</feature>
<dbReference type="PROSITE" id="PS50932">
    <property type="entry name" value="HTH_LACI_2"/>
    <property type="match status" value="1"/>
</dbReference>
<dbReference type="PANTHER" id="PTHR30146:SF152">
    <property type="entry name" value="TRANSCRIPTIONAL REGULATORY PROTEIN"/>
    <property type="match status" value="1"/>
</dbReference>
<protein>
    <submittedName>
        <fullName evidence="5">LacI family transcriptional regulator</fullName>
    </submittedName>
</protein>
<dbReference type="SUPFAM" id="SSF47413">
    <property type="entry name" value="lambda repressor-like DNA-binding domains"/>
    <property type="match status" value="1"/>
</dbReference>
<keyword evidence="6" id="KW-1185">Reference proteome</keyword>
<dbReference type="InterPro" id="IPR000843">
    <property type="entry name" value="HTH_LacI"/>
</dbReference>
<name>A0A1G4PGW3_9HYPH</name>
<evidence type="ECO:0000259" key="4">
    <source>
        <dbReference type="PROSITE" id="PS50932"/>
    </source>
</evidence>
<dbReference type="InterPro" id="IPR010982">
    <property type="entry name" value="Lambda_DNA-bd_dom_sf"/>
</dbReference>
<organism evidence="5 6">
    <name type="scientific">Ancylobacter rudongensis</name>
    <dbReference type="NCBI Taxonomy" id="177413"/>
    <lineage>
        <taxon>Bacteria</taxon>
        <taxon>Pseudomonadati</taxon>
        <taxon>Pseudomonadota</taxon>
        <taxon>Alphaproteobacteria</taxon>
        <taxon>Hyphomicrobiales</taxon>
        <taxon>Xanthobacteraceae</taxon>
        <taxon>Ancylobacter</taxon>
    </lineage>
</organism>
<dbReference type="CDD" id="cd01392">
    <property type="entry name" value="HTH_LacI"/>
    <property type="match status" value="1"/>
</dbReference>
<dbReference type="InterPro" id="IPR025997">
    <property type="entry name" value="SBP_2_dom"/>
</dbReference>
<dbReference type="SUPFAM" id="SSF53822">
    <property type="entry name" value="Periplasmic binding protein-like I"/>
    <property type="match status" value="1"/>
</dbReference>
<dbReference type="Gene3D" id="1.10.260.40">
    <property type="entry name" value="lambda repressor-like DNA-binding domains"/>
    <property type="match status" value="1"/>
</dbReference>
<proteinExistence type="predicted"/>